<dbReference type="InterPro" id="IPR026588">
    <property type="entry name" value="Choice_anch_A"/>
</dbReference>
<organism evidence="3 4">
    <name type="scientific">Propionibacterium cyclohexanicum</name>
    <dbReference type="NCBI Taxonomy" id="64702"/>
    <lineage>
        <taxon>Bacteria</taxon>
        <taxon>Bacillati</taxon>
        <taxon>Actinomycetota</taxon>
        <taxon>Actinomycetes</taxon>
        <taxon>Propionibacteriales</taxon>
        <taxon>Propionibacteriaceae</taxon>
        <taxon>Propionibacterium</taxon>
    </lineage>
</organism>
<proteinExistence type="predicted"/>
<feature type="chain" id="PRO_5011651991" evidence="1">
    <location>
        <begin position="38"/>
        <end position="227"/>
    </location>
</feature>
<feature type="domain" description="Choice-of-anchor A" evidence="2">
    <location>
        <begin position="57"/>
        <end position="222"/>
    </location>
</feature>
<dbReference type="AlphaFoldDB" id="A0A1H9SR70"/>
<dbReference type="STRING" id="64702.SAMN05443377_11513"/>
<sequence>MTLRFSHIGRKLLTSLVAGGLIAPALVVAGGAAPAFAAPDECPPPGLMPAVDNDGINGIATEPGGAIISGAQRQRLGANQALDPFGDFDQRLQNESRTLMAVEPTGMMRNPWGGRFEPLGDGVSSLQVFMLTAAQASAVTEIDFANVPGNTPILINITGGPVTMSGLSWVPIDGVRVDDPASSSTALGNAASRIAWNFATATAVAITGSSQFVGAILAPEAGTTEAR</sequence>
<dbReference type="EMBL" id="FOGZ01000015">
    <property type="protein sequence ID" value="SER87305.1"/>
    <property type="molecule type" value="Genomic_DNA"/>
</dbReference>
<keyword evidence="4" id="KW-1185">Reference proteome</keyword>
<evidence type="ECO:0000259" key="2">
    <source>
        <dbReference type="Pfam" id="PF20597"/>
    </source>
</evidence>
<evidence type="ECO:0000313" key="3">
    <source>
        <dbReference type="EMBL" id="SER87305.1"/>
    </source>
</evidence>
<feature type="signal peptide" evidence="1">
    <location>
        <begin position="1"/>
        <end position="37"/>
    </location>
</feature>
<evidence type="ECO:0000313" key="4">
    <source>
        <dbReference type="Proteomes" id="UP000198815"/>
    </source>
</evidence>
<accession>A0A1H9SR70</accession>
<dbReference type="Pfam" id="PF20597">
    <property type="entry name" value="pAdhesive_15"/>
    <property type="match status" value="1"/>
</dbReference>
<protein>
    <submittedName>
        <fullName evidence="3">Choice-of-anchor A domain-containing protein</fullName>
    </submittedName>
</protein>
<keyword evidence="1" id="KW-0732">Signal</keyword>
<name>A0A1H9SR70_9ACTN</name>
<dbReference type="NCBIfam" id="TIGR04215">
    <property type="entry name" value="choice_anch_A"/>
    <property type="match status" value="1"/>
</dbReference>
<evidence type="ECO:0000256" key="1">
    <source>
        <dbReference type="SAM" id="SignalP"/>
    </source>
</evidence>
<dbReference type="OrthoDB" id="3404418at2"/>
<dbReference type="Proteomes" id="UP000198815">
    <property type="component" value="Unassembled WGS sequence"/>
</dbReference>
<reference evidence="3 4" key="1">
    <citation type="submission" date="2016-10" db="EMBL/GenBank/DDBJ databases">
        <authorList>
            <person name="de Groot N.N."/>
        </authorList>
    </citation>
    <scope>NUCLEOTIDE SEQUENCE [LARGE SCALE GENOMIC DNA]</scope>
    <source>
        <strain evidence="3 4">DSM 16859</strain>
    </source>
</reference>
<gene>
    <name evidence="3" type="ORF">SAMN05443377_11513</name>
</gene>
<dbReference type="RefSeq" id="WP_091969952.1">
    <property type="nucleotide sequence ID" value="NZ_FOGZ01000015.1"/>
</dbReference>